<name>A0A0L0UR69_9BASI</name>
<sequence>MLLLKSIRRHQDRSMMHLAMLDSLVRVSRRADYDHYASILAEARTSPGARCITRGYNTPEGATFLKSYPAAPDDAGLQRGE</sequence>
<protein>
    <submittedName>
        <fullName evidence="1">Uncharacterized protein</fullName>
    </submittedName>
</protein>
<reference evidence="2" key="1">
    <citation type="submission" date="2014-03" db="EMBL/GenBank/DDBJ databases">
        <title>The Genome Sequence of Puccinia striiformis f. sp. tritici PST-78.</title>
        <authorList>
            <consortium name="The Broad Institute Genome Sequencing Platform"/>
            <person name="Cuomo C."/>
            <person name="Hulbert S."/>
            <person name="Chen X."/>
            <person name="Walker B."/>
            <person name="Young S.K."/>
            <person name="Zeng Q."/>
            <person name="Gargeya S."/>
            <person name="Fitzgerald M."/>
            <person name="Haas B."/>
            <person name="Abouelleil A."/>
            <person name="Alvarado L."/>
            <person name="Arachchi H.M."/>
            <person name="Berlin A.M."/>
            <person name="Chapman S.B."/>
            <person name="Goldberg J."/>
            <person name="Griggs A."/>
            <person name="Gujja S."/>
            <person name="Hansen M."/>
            <person name="Howarth C."/>
            <person name="Imamovic A."/>
            <person name="Larimer J."/>
            <person name="McCowan C."/>
            <person name="Montmayeur A."/>
            <person name="Murphy C."/>
            <person name="Neiman D."/>
            <person name="Pearson M."/>
            <person name="Priest M."/>
            <person name="Roberts A."/>
            <person name="Saif S."/>
            <person name="Shea T."/>
            <person name="Sisk P."/>
            <person name="Sykes S."/>
            <person name="Wortman J."/>
            <person name="Nusbaum C."/>
            <person name="Birren B."/>
        </authorList>
    </citation>
    <scope>NUCLEOTIDE SEQUENCE [LARGE SCALE GENOMIC DNA]</scope>
    <source>
        <strain evidence="2">race PST-78</strain>
    </source>
</reference>
<keyword evidence="2" id="KW-1185">Reference proteome</keyword>
<gene>
    <name evidence="1" type="ORF">PSTG_16993</name>
</gene>
<comment type="caution">
    <text evidence="1">The sequence shown here is derived from an EMBL/GenBank/DDBJ whole genome shotgun (WGS) entry which is preliminary data.</text>
</comment>
<dbReference type="EMBL" id="AJIL01000330">
    <property type="protein sequence ID" value="KNE89548.1"/>
    <property type="molecule type" value="Genomic_DNA"/>
</dbReference>
<proteinExistence type="predicted"/>
<dbReference type="AlphaFoldDB" id="A0A0L0UR69"/>
<organism evidence="1 2">
    <name type="scientific">Puccinia striiformis f. sp. tritici PST-78</name>
    <dbReference type="NCBI Taxonomy" id="1165861"/>
    <lineage>
        <taxon>Eukaryota</taxon>
        <taxon>Fungi</taxon>
        <taxon>Dikarya</taxon>
        <taxon>Basidiomycota</taxon>
        <taxon>Pucciniomycotina</taxon>
        <taxon>Pucciniomycetes</taxon>
        <taxon>Pucciniales</taxon>
        <taxon>Pucciniaceae</taxon>
        <taxon>Puccinia</taxon>
    </lineage>
</organism>
<accession>A0A0L0UR69</accession>
<dbReference type="Proteomes" id="UP000054564">
    <property type="component" value="Unassembled WGS sequence"/>
</dbReference>
<evidence type="ECO:0000313" key="1">
    <source>
        <dbReference type="EMBL" id="KNE89548.1"/>
    </source>
</evidence>
<evidence type="ECO:0000313" key="2">
    <source>
        <dbReference type="Proteomes" id="UP000054564"/>
    </source>
</evidence>